<protein>
    <submittedName>
        <fullName evidence="1">Uncharacterized protein</fullName>
    </submittedName>
</protein>
<reference evidence="1 2" key="1">
    <citation type="submission" date="2020-05" db="EMBL/GenBank/DDBJ databases">
        <authorList>
            <person name="Khan S.A."/>
            <person name="Jeon C.O."/>
            <person name="Chun B.H."/>
        </authorList>
    </citation>
    <scope>NUCLEOTIDE SEQUENCE [LARGE SCALE GENOMIC DNA]</scope>
    <source>
        <strain evidence="1 2">S1162</strain>
    </source>
</reference>
<proteinExistence type="predicted"/>
<evidence type="ECO:0000313" key="1">
    <source>
        <dbReference type="EMBL" id="NNU34876.1"/>
    </source>
</evidence>
<sequence>MTFKGNFDGPRLTSNDTGTSNITIAGLTSNATNFVINGTYNRKGSFTSKVAGKANGSSNVTITATNVLLSKPGREIAGGSATITIAGSAAAGTFNYTGILSFKGNNQATLTVDSKIYLINLLTGDCVKQ</sequence>
<accession>A0ABX1W7D6</accession>
<dbReference type="EMBL" id="JABFCR010000076">
    <property type="protein sequence ID" value="NNU34876.1"/>
    <property type="molecule type" value="Genomic_DNA"/>
</dbReference>
<comment type="caution">
    <text evidence="1">The sequence shown here is derived from an EMBL/GenBank/DDBJ whole genome shotgun (WGS) entry which is preliminary data.</text>
</comment>
<organism evidence="1 2">
    <name type="scientific">Mucilaginibacter humi</name>
    <dbReference type="NCBI Taxonomy" id="2732510"/>
    <lineage>
        <taxon>Bacteria</taxon>
        <taxon>Pseudomonadati</taxon>
        <taxon>Bacteroidota</taxon>
        <taxon>Sphingobacteriia</taxon>
        <taxon>Sphingobacteriales</taxon>
        <taxon>Sphingobacteriaceae</taxon>
        <taxon>Mucilaginibacter</taxon>
    </lineage>
</organism>
<dbReference type="RefSeq" id="WP_175270542.1">
    <property type="nucleotide sequence ID" value="NZ_JABFCR010000076.1"/>
</dbReference>
<gene>
    <name evidence="1" type="ORF">HK413_13975</name>
</gene>
<dbReference type="Proteomes" id="UP000566071">
    <property type="component" value="Unassembled WGS sequence"/>
</dbReference>
<keyword evidence="2" id="KW-1185">Reference proteome</keyword>
<evidence type="ECO:0000313" key="2">
    <source>
        <dbReference type="Proteomes" id="UP000566071"/>
    </source>
</evidence>
<name>A0ABX1W7D6_9SPHI</name>